<dbReference type="InterPro" id="IPR013154">
    <property type="entry name" value="ADH-like_N"/>
</dbReference>
<dbReference type="AlphaFoldDB" id="A0A9P5SNA4"/>
<organism evidence="3 4">
    <name type="scientific">Podila minutissima</name>
    <dbReference type="NCBI Taxonomy" id="64525"/>
    <lineage>
        <taxon>Eukaryota</taxon>
        <taxon>Fungi</taxon>
        <taxon>Fungi incertae sedis</taxon>
        <taxon>Mucoromycota</taxon>
        <taxon>Mortierellomycotina</taxon>
        <taxon>Mortierellomycetes</taxon>
        <taxon>Mortierellales</taxon>
        <taxon>Mortierellaceae</taxon>
        <taxon>Podila</taxon>
    </lineage>
</organism>
<name>A0A9P5SNA4_9FUNG</name>
<keyword evidence="1" id="KW-0812">Transmembrane</keyword>
<dbReference type="PANTHER" id="PTHR45033:SF3">
    <property type="entry name" value="DEHYDROGENASE, PUTATIVE (AFU_ORTHOLOGUE AFUA_2G13270)-RELATED"/>
    <property type="match status" value="1"/>
</dbReference>
<dbReference type="SMART" id="SM00829">
    <property type="entry name" value="PKS_ER"/>
    <property type="match status" value="1"/>
</dbReference>
<dbReference type="SUPFAM" id="SSF51735">
    <property type="entry name" value="NAD(P)-binding Rossmann-fold domains"/>
    <property type="match status" value="1"/>
</dbReference>
<dbReference type="SUPFAM" id="SSF50129">
    <property type="entry name" value="GroES-like"/>
    <property type="match status" value="1"/>
</dbReference>
<evidence type="ECO:0000313" key="4">
    <source>
        <dbReference type="Proteomes" id="UP000696485"/>
    </source>
</evidence>
<comment type="caution">
    <text evidence="3">The sequence shown here is derived from an EMBL/GenBank/DDBJ whole genome shotgun (WGS) entry which is preliminary data.</text>
</comment>
<dbReference type="InterPro" id="IPR011032">
    <property type="entry name" value="GroES-like_sf"/>
</dbReference>
<accession>A0A9P5SNA4</accession>
<gene>
    <name evidence="3" type="ORF">BG006_004774</name>
</gene>
<dbReference type="Gene3D" id="3.90.180.10">
    <property type="entry name" value="Medium-chain alcohol dehydrogenases, catalytic domain"/>
    <property type="match status" value="1"/>
</dbReference>
<reference evidence="3" key="1">
    <citation type="journal article" date="2020" name="Fungal Divers.">
        <title>Resolving the Mortierellaceae phylogeny through synthesis of multi-gene phylogenetics and phylogenomics.</title>
        <authorList>
            <person name="Vandepol N."/>
            <person name="Liber J."/>
            <person name="Desiro A."/>
            <person name="Na H."/>
            <person name="Kennedy M."/>
            <person name="Barry K."/>
            <person name="Grigoriev I.V."/>
            <person name="Miller A.N."/>
            <person name="O'Donnell K."/>
            <person name="Stajich J.E."/>
            <person name="Bonito G."/>
        </authorList>
    </citation>
    <scope>NUCLEOTIDE SEQUENCE</scope>
    <source>
        <strain evidence="3">NVP1</strain>
    </source>
</reference>
<evidence type="ECO:0000313" key="3">
    <source>
        <dbReference type="EMBL" id="KAF9332351.1"/>
    </source>
</evidence>
<feature type="domain" description="Enoyl reductase (ER)" evidence="2">
    <location>
        <begin position="17"/>
        <end position="336"/>
    </location>
</feature>
<dbReference type="CDD" id="cd08276">
    <property type="entry name" value="MDR7"/>
    <property type="match status" value="1"/>
</dbReference>
<dbReference type="Proteomes" id="UP000696485">
    <property type="component" value="Unassembled WGS sequence"/>
</dbReference>
<dbReference type="InterPro" id="IPR052711">
    <property type="entry name" value="Zinc_ADH-like"/>
</dbReference>
<feature type="transmembrane region" description="Helical" evidence="1">
    <location>
        <begin position="166"/>
        <end position="192"/>
    </location>
</feature>
<dbReference type="InterPro" id="IPR020843">
    <property type="entry name" value="ER"/>
</dbReference>
<protein>
    <recommendedName>
        <fullName evidence="2">Enoyl reductase (ER) domain-containing protein</fullName>
    </recommendedName>
</protein>
<dbReference type="PANTHER" id="PTHR45033">
    <property type="match status" value="1"/>
</dbReference>
<evidence type="ECO:0000259" key="2">
    <source>
        <dbReference type="SMART" id="SM00829"/>
    </source>
</evidence>
<dbReference type="FunFam" id="3.40.50.720:FF:000481">
    <property type="entry name" value="Alcohol dehydrogenase, variant"/>
    <property type="match status" value="1"/>
</dbReference>
<dbReference type="Pfam" id="PF08240">
    <property type="entry name" value="ADH_N"/>
    <property type="match status" value="1"/>
</dbReference>
<evidence type="ECO:0000256" key="1">
    <source>
        <dbReference type="SAM" id="Phobius"/>
    </source>
</evidence>
<proteinExistence type="predicted"/>
<dbReference type="InterPro" id="IPR013149">
    <property type="entry name" value="ADH-like_C"/>
</dbReference>
<dbReference type="GO" id="GO:0016491">
    <property type="term" value="F:oxidoreductase activity"/>
    <property type="evidence" value="ECO:0007669"/>
    <property type="project" value="InterPro"/>
</dbReference>
<dbReference type="InterPro" id="IPR036291">
    <property type="entry name" value="NAD(P)-bd_dom_sf"/>
</dbReference>
<dbReference type="Pfam" id="PF00107">
    <property type="entry name" value="ADH_zinc_N"/>
    <property type="match status" value="1"/>
</dbReference>
<keyword evidence="4" id="KW-1185">Reference proteome</keyword>
<keyword evidence="1" id="KW-1133">Transmembrane helix</keyword>
<dbReference type="Gene3D" id="3.40.50.720">
    <property type="entry name" value="NAD(P)-binding Rossmann-like Domain"/>
    <property type="match status" value="1"/>
</dbReference>
<dbReference type="EMBL" id="JAAAUY010000265">
    <property type="protein sequence ID" value="KAF9332351.1"/>
    <property type="molecule type" value="Genomic_DNA"/>
</dbReference>
<keyword evidence="1" id="KW-0472">Membrane</keyword>
<sequence length="344" mass="36855">MKAVIVEKSTTTPVYHGAKVVDLPKPTVEDNQALLEVNAVSFNHRDLWIRKGQYPGIIFGSVYGADGVGRIINIKGSSKHRLGDRVVVMPSVGWVKDPRGPEDAYYILGGGQAQGIFSEYYVAQQEDLFKAPEHLTDAEAAALPLAGLTAYRAVFTKGQVSKGQNVLITGIGGGVALIALSFCVAAGANVYVTSSDEAKIIKAVRLGAKGGVNYKDEKWGANLQRLTGGDPIDVVIDGAGGDGVKTFTHILRLGGIIVSYGMTVKPKVDYSMAAVLKNIEIRGSTMGSRQEFQQMLNFVSAHRVKPVVSEMWQGLESAEHAFETMKNGAQFGKLVLSLKTSSKL</sequence>